<accession>A0AAG5DMY8</accession>
<evidence type="ECO:0000313" key="2">
    <source>
        <dbReference type="Proteomes" id="UP000075880"/>
    </source>
</evidence>
<keyword evidence="2" id="KW-1185">Reference proteome</keyword>
<organism evidence="1 2">
    <name type="scientific">Anopheles atroparvus</name>
    <name type="common">European mosquito</name>
    <dbReference type="NCBI Taxonomy" id="41427"/>
    <lineage>
        <taxon>Eukaryota</taxon>
        <taxon>Metazoa</taxon>
        <taxon>Ecdysozoa</taxon>
        <taxon>Arthropoda</taxon>
        <taxon>Hexapoda</taxon>
        <taxon>Insecta</taxon>
        <taxon>Pterygota</taxon>
        <taxon>Neoptera</taxon>
        <taxon>Endopterygota</taxon>
        <taxon>Diptera</taxon>
        <taxon>Nematocera</taxon>
        <taxon>Culicoidea</taxon>
        <taxon>Culicidae</taxon>
        <taxon>Anophelinae</taxon>
        <taxon>Anopheles</taxon>
    </lineage>
</organism>
<dbReference type="AlphaFoldDB" id="A0AAG5DMY8"/>
<dbReference type="EnsemblMetazoa" id="ENSAATROPT013776">
    <property type="protein sequence ID" value="ENSAATROPP012546"/>
    <property type="gene ID" value="ENSAATROPG011179"/>
</dbReference>
<protein>
    <submittedName>
        <fullName evidence="1">Uncharacterized protein</fullName>
    </submittedName>
</protein>
<proteinExistence type="predicted"/>
<name>A0AAG5DMY8_ANOAO</name>
<dbReference type="Proteomes" id="UP000075880">
    <property type="component" value="Unassembled WGS sequence"/>
</dbReference>
<reference evidence="1" key="1">
    <citation type="submission" date="2024-04" db="UniProtKB">
        <authorList>
            <consortium name="EnsemblMetazoa"/>
        </authorList>
    </citation>
    <scope>IDENTIFICATION</scope>
    <source>
        <strain evidence="1">EBRO</strain>
    </source>
</reference>
<sequence length="120" mass="13815">MVAGALAGATLQKVCNFVPRGRLSHFHPCTVHTFASSRYTVDFFMMPSRSPLERYFFRSPSSGTYENFFAALSGVYRYIIRPSLFFLRAWFSFSLFWDLEKICAFDAPFICSACVYEIVK</sequence>
<evidence type="ECO:0000313" key="1">
    <source>
        <dbReference type="EnsemblMetazoa" id="ENSAATROPP012546"/>
    </source>
</evidence>